<evidence type="ECO:0000256" key="3">
    <source>
        <dbReference type="ARBA" id="ARBA00022448"/>
    </source>
</evidence>
<keyword evidence="3" id="KW-0813">Transport</keyword>
<dbReference type="EMBL" id="LR862150">
    <property type="protein sequence ID" value="CAD1832315.1"/>
    <property type="molecule type" value="Genomic_DNA"/>
</dbReference>
<evidence type="ECO:0000256" key="2">
    <source>
        <dbReference type="ARBA" id="ARBA00010067"/>
    </source>
</evidence>
<evidence type="ECO:0000256" key="5">
    <source>
        <dbReference type="ARBA" id="ARBA00023136"/>
    </source>
</evidence>
<keyword evidence="5" id="KW-0472">Membrane</keyword>
<dbReference type="GO" id="GO:0005886">
    <property type="term" value="C:plasma membrane"/>
    <property type="evidence" value="ECO:0007669"/>
    <property type="project" value="UniProtKB-SubCell"/>
</dbReference>
<feature type="compositionally biased region" description="Low complexity" evidence="7">
    <location>
        <begin position="78"/>
        <end position="124"/>
    </location>
</feature>
<keyword evidence="4" id="KW-1003">Cell membrane</keyword>
<dbReference type="GO" id="GO:0009734">
    <property type="term" value="P:auxin-activated signaling pathway"/>
    <property type="evidence" value="ECO:0007669"/>
    <property type="project" value="UniProtKB-KW"/>
</dbReference>
<evidence type="ECO:0000313" key="8">
    <source>
        <dbReference type="EMBL" id="CAD1832315.1"/>
    </source>
</evidence>
<comment type="subcellular location">
    <subcellularLocation>
        <location evidence="1">Cell membrane</location>
    </subcellularLocation>
</comment>
<evidence type="ECO:0000256" key="1">
    <source>
        <dbReference type="ARBA" id="ARBA00004236"/>
    </source>
</evidence>
<name>A0A6V7PNB9_ANACO</name>
<sequence>MEGWGKPQLQRRNGHRYGNGNGNGSGYGCDNPSFSSTLLDAIYRSIDESDGRGEKHRGGGGGAAATHRPVPVAAQKKSGSYGSGAAASDGAGTRLKPGPSTSSSSECSSYGGFSSSEAESGPGSARLRPIRTGVRSEQAPAPPIRSPRRSAKPPASPGARIASFVASLFAAAARSPRRPKAAAAAAPPPPPQPRSCLSRTPSTRDRPRPRAPPPRGEEGAGKRSVRFHAASAAAGEDRRTCGHRRVHDGDRAAAEARRVEGSSEGLRRRKRIEGERRELGSLRVGNPNRHWRRRRVWGRAPCVRDHDHEARYESRLRPPRSHFIII</sequence>
<proteinExistence type="inferred from homology"/>
<feature type="region of interest" description="Disordered" evidence="7">
    <location>
        <begin position="172"/>
        <end position="267"/>
    </location>
</feature>
<dbReference type="InterPro" id="IPR039621">
    <property type="entry name" value="BG1-like"/>
</dbReference>
<feature type="compositionally biased region" description="Basic and acidic residues" evidence="7">
    <location>
        <begin position="45"/>
        <end position="57"/>
    </location>
</feature>
<dbReference type="PANTHER" id="PTHR33541">
    <property type="entry name" value="PROTEIN BIG GRAIN 1-LIKE A-RELATED"/>
    <property type="match status" value="1"/>
</dbReference>
<reference evidence="8" key="1">
    <citation type="submission" date="2020-07" db="EMBL/GenBank/DDBJ databases">
        <authorList>
            <person name="Lin J."/>
        </authorList>
    </citation>
    <scope>NUCLEOTIDE SEQUENCE</scope>
</reference>
<feature type="region of interest" description="Disordered" evidence="7">
    <location>
        <begin position="1"/>
        <end position="31"/>
    </location>
</feature>
<accession>A0A6V7PNB9</accession>
<keyword evidence="6" id="KW-0927">Auxin signaling pathway</keyword>
<dbReference type="PANTHER" id="PTHR33541:SF28">
    <property type="entry name" value="PROTEIN BIG GRAIN 1-LIKE A"/>
    <property type="match status" value="1"/>
</dbReference>
<protein>
    <submittedName>
        <fullName evidence="8">Uncharacterized protein</fullName>
    </submittedName>
</protein>
<comment type="similarity">
    <text evidence="2">Belongs to the BIG GRAIN 1 (BG1) plant protein family.</text>
</comment>
<evidence type="ECO:0000256" key="7">
    <source>
        <dbReference type="SAM" id="MobiDB-lite"/>
    </source>
</evidence>
<gene>
    <name evidence="8" type="ORF">CB5_LOCUS15526</name>
</gene>
<dbReference type="AlphaFoldDB" id="A0A6V7PNB9"/>
<feature type="compositionally biased region" description="Gly residues" evidence="7">
    <location>
        <begin position="17"/>
        <end position="27"/>
    </location>
</feature>
<evidence type="ECO:0000256" key="4">
    <source>
        <dbReference type="ARBA" id="ARBA00022475"/>
    </source>
</evidence>
<dbReference type="PROSITE" id="PS51257">
    <property type="entry name" value="PROKAR_LIPOPROTEIN"/>
    <property type="match status" value="1"/>
</dbReference>
<evidence type="ECO:0000256" key="6">
    <source>
        <dbReference type="ARBA" id="ARBA00023294"/>
    </source>
</evidence>
<feature type="region of interest" description="Disordered" evidence="7">
    <location>
        <begin position="45"/>
        <end position="158"/>
    </location>
</feature>
<organism evidence="8">
    <name type="scientific">Ananas comosus var. bracteatus</name>
    <name type="common">red pineapple</name>
    <dbReference type="NCBI Taxonomy" id="296719"/>
    <lineage>
        <taxon>Eukaryota</taxon>
        <taxon>Viridiplantae</taxon>
        <taxon>Streptophyta</taxon>
        <taxon>Embryophyta</taxon>
        <taxon>Tracheophyta</taxon>
        <taxon>Spermatophyta</taxon>
        <taxon>Magnoliopsida</taxon>
        <taxon>Liliopsida</taxon>
        <taxon>Poales</taxon>
        <taxon>Bromeliaceae</taxon>
        <taxon>Bromelioideae</taxon>
        <taxon>Ananas</taxon>
    </lineage>
</organism>
<feature type="compositionally biased region" description="Basic and acidic residues" evidence="7">
    <location>
        <begin position="247"/>
        <end position="261"/>
    </location>
</feature>